<evidence type="ECO:0000313" key="3">
    <source>
        <dbReference type="Proteomes" id="UP000324222"/>
    </source>
</evidence>
<protein>
    <submittedName>
        <fullName evidence="2">Uncharacterized protein</fullName>
    </submittedName>
</protein>
<gene>
    <name evidence="2" type="ORF">E2C01_007690</name>
</gene>
<feature type="region of interest" description="Disordered" evidence="1">
    <location>
        <begin position="1"/>
        <end position="23"/>
    </location>
</feature>
<reference evidence="2 3" key="1">
    <citation type="submission" date="2019-05" db="EMBL/GenBank/DDBJ databases">
        <title>Another draft genome of Portunus trituberculatus and its Hox gene families provides insights of decapod evolution.</title>
        <authorList>
            <person name="Jeong J.-H."/>
            <person name="Song I."/>
            <person name="Kim S."/>
            <person name="Choi T."/>
            <person name="Kim D."/>
            <person name="Ryu S."/>
            <person name="Kim W."/>
        </authorList>
    </citation>
    <scope>NUCLEOTIDE SEQUENCE [LARGE SCALE GENOMIC DNA]</scope>
    <source>
        <tissue evidence="2">Muscle</tissue>
    </source>
</reference>
<name>A0A5B7D4P1_PORTR</name>
<feature type="compositionally biased region" description="Polar residues" evidence="1">
    <location>
        <begin position="11"/>
        <end position="23"/>
    </location>
</feature>
<accession>A0A5B7D4P1</accession>
<dbReference type="AlphaFoldDB" id="A0A5B7D4P1"/>
<proteinExistence type="predicted"/>
<sequence length="70" mass="7601">MARTRFGGRQAVTTGSSYCTPRASSDTAISARFSATASRRRCSSLRCFSSSDSFRAEKHYPDQVPGAIYA</sequence>
<dbReference type="Proteomes" id="UP000324222">
    <property type="component" value="Unassembled WGS sequence"/>
</dbReference>
<organism evidence="2 3">
    <name type="scientific">Portunus trituberculatus</name>
    <name type="common">Swimming crab</name>
    <name type="synonym">Neptunus trituberculatus</name>
    <dbReference type="NCBI Taxonomy" id="210409"/>
    <lineage>
        <taxon>Eukaryota</taxon>
        <taxon>Metazoa</taxon>
        <taxon>Ecdysozoa</taxon>
        <taxon>Arthropoda</taxon>
        <taxon>Crustacea</taxon>
        <taxon>Multicrustacea</taxon>
        <taxon>Malacostraca</taxon>
        <taxon>Eumalacostraca</taxon>
        <taxon>Eucarida</taxon>
        <taxon>Decapoda</taxon>
        <taxon>Pleocyemata</taxon>
        <taxon>Brachyura</taxon>
        <taxon>Eubrachyura</taxon>
        <taxon>Portunoidea</taxon>
        <taxon>Portunidae</taxon>
        <taxon>Portuninae</taxon>
        <taxon>Portunus</taxon>
    </lineage>
</organism>
<evidence type="ECO:0000256" key="1">
    <source>
        <dbReference type="SAM" id="MobiDB-lite"/>
    </source>
</evidence>
<dbReference type="EMBL" id="VSRR010000388">
    <property type="protein sequence ID" value="MPC14913.1"/>
    <property type="molecule type" value="Genomic_DNA"/>
</dbReference>
<keyword evidence="3" id="KW-1185">Reference proteome</keyword>
<evidence type="ECO:0000313" key="2">
    <source>
        <dbReference type="EMBL" id="MPC14913.1"/>
    </source>
</evidence>
<comment type="caution">
    <text evidence="2">The sequence shown here is derived from an EMBL/GenBank/DDBJ whole genome shotgun (WGS) entry which is preliminary data.</text>
</comment>